<feature type="transmembrane region" description="Helical" evidence="25">
    <location>
        <begin position="181"/>
        <end position="201"/>
    </location>
</feature>
<feature type="region of interest" description="Disordered" evidence="24">
    <location>
        <begin position="1"/>
        <end position="20"/>
    </location>
</feature>
<keyword evidence="5" id="KW-0813">Transport</keyword>
<dbReference type="InterPro" id="IPR006593">
    <property type="entry name" value="Cyt_b561/ferric_Rdtase_TM"/>
</dbReference>
<comment type="subcellular location">
    <subcellularLocation>
        <location evidence="2">Late endosome membrane</location>
        <topology evidence="2">Multi-pass membrane protein</topology>
    </subcellularLocation>
    <subcellularLocation>
        <location evidence="3">Lysosome membrane</location>
        <topology evidence="3">Multi-pass membrane protein</topology>
    </subcellularLocation>
</comment>
<keyword evidence="17" id="KW-0458">Lysosome</keyword>
<evidence type="ECO:0000256" key="7">
    <source>
        <dbReference type="ARBA" id="ARBA00022692"/>
    </source>
</evidence>
<feature type="transmembrane region" description="Helical" evidence="25">
    <location>
        <begin position="141"/>
        <end position="161"/>
    </location>
</feature>
<organism evidence="27 28">
    <name type="scientific">Chloebia gouldiae</name>
    <name type="common">Gouldian finch</name>
    <name type="synonym">Erythrura gouldiae</name>
    <dbReference type="NCBI Taxonomy" id="44316"/>
    <lineage>
        <taxon>Eukaryota</taxon>
        <taxon>Metazoa</taxon>
        <taxon>Chordata</taxon>
        <taxon>Craniata</taxon>
        <taxon>Vertebrata</taxon>
        <taxon>Euteleostomi</taxon>
        <taxon>Archelosauria</taxon>
        <taxon>Archosauria</taxon>
        <taxon>Dinosauria</taxon>
        <taxon>Saurischia</taxon>
        <taxon>Theropoda</taxon>
        <taxon>Coelurosauria</taxon>
        <taxon>Aves</taxon>
        <taxon>Neognathae</taxon>
        <taxon>Neoaves</taxon>
        <taxon>Telluraves</taxon>
        <taxon>Australaves</taxon>
        <taxon>Passeriformes</taxon>
        <taxon>Passeroidea</taxon>
        <taxon>Passeridae</taxon>
        <taxon>Chloebia</taxon>
    </lineage>
</organism>
<comment type="cofactor">
    <cofactor evidence="1">
        <name>heme b</name>
        <dbReference type="ChEBI" id="CHEBI:60344"/>
    </cofactor>
</comment>
<name>A0A3L8S5W1_CHLGU</name>
<keyword evidence="28" id="KW-1185">Reference proteome</keyword>
<keyword evidence="14" id="KW-0408">Iron</keyword>
<dbReference type="Proteomes" id="UP000276834">
    <property type="component" value="Unassembled WGS sequence"/>
</dbReference>
<evidence type="ECO:0000256" key="21">
    <source>
        <dbReference type="ARBA" id="ARBA00042571"/>
    </source>
</evidence>
<evidence type="ECO:0000256" key="9">
    <source>
        <dbReference type="ARBA" id="ARBA00022753"/>
    </source>
</evidence>
<dbReference type="InterPro" id="IPR043205">
    <property type="entry name" value="CYB561/CYBRD1-like"/>
</dbReference>
<dbReference type="Gene3D" id="1.20.120.1770">
    <property type="match status" value="1"/>
</dbReference>
<feature type="region of interest" description="Disordered" evidence="24">
    <location>
        <begin position="358"/>
        <end position="396"/>
    </location>
</feature>
<feature type="region of interest" description="Disordered" evidence="24">
    <location>
        <begin position="59"/>
        <end position="100"/>
    </location>
</feature>
<dbReference type="OrthoDB" id="907479at2759"/>
<evidence type="ECO:0000256" key="3">
    <source>
        <dbReference type="ARBA" id="ARBA00004155"/>
    </source>
</evidence>
<keyword evidence="11" id="KW-0249">Electron transport</keyword>
<dbReference type="PROSITE" id="PS50939">
    <property type="entry name" value="CYTOCHROME_B561"/>
    <property type="match status" value="1"/>
</dbReference>
<evidence type="ECO:0000256" key="1">
    <source>
        <dbReference type="ARBA" id="ARBA00001970"/>
    </source>
</evidence>
<keyword evidence="9" id="KW-0967">Endosome</keyword>
<evidence type="ECO:0000256" key="11">
    <source>
        <dbReference type="ARBA" id="ARBA00022982"/>
    </source>
</evidence>
<evidence type="ECO:0000256" key="19">
    <source>
        <dbReference type="ARBA" id="ARBA00040498"/>
    </source>
</evidence>
<evidence type="ECO:0000256" key="8">
    <source>
        <dbReference type="ARBA" id="ARBA00022723"/>
    </source>
</evidence>
<dbReference type="AlphaFoldDB" id="A0A3L8S5W1"/>
<evidence type="ECO:0000256" key="25">
    <source>
        <dbReference type="SAM" id="Phobius"/>
    </source>
</evidence>
<evidence type="ECO:0000256" key="23">
    <source>
        <dbReference type="ARBA" id="ARBA00048457"/>
    </source>
</evidence>
<feature type="transmembrane region" description="Helical" evidence="25">
    <location>
        <begin position="330"/>
        <end position="354"/>
    </location>
</feature>
<keyword evidence="16" id="KW-0325">Glycoprotein</keyword>
<evidence type="ECO:0000256" key="17">
    <source>
        <dbReference type="ARBA" id="ARBA00023228"/>
    </source>
</evidence>
<feature type="transmembrane region" description="Helical" evidence="25">
    <location>
        <begin position="290"/>
        <end position="310"/>
    </location>
</feature>
<evidence type="ECO:0000256" key="24">
    <source>
        <dbReference type="SAM" id="MobiDB-lite"/>
    </source>
</evidence>
<evidence type="ECO:0000256" key="4">
    <source>
        <dbReference type="ARBA" id="ARBA00011738"/>
    </source>
</evidence>
<reference evidence="27 28" key="1">
    <citation type="journal article" date="2018" name="Proc. R. Soc. B">
        <title>A non-coding region near Follistatin controls head colour polymorphism in the Gouldian finch.</title>
        <authorList>
            <person name="Toomey M.B."/>
            <person name="Marques C.I."/>
            <person name="Andrade P."/>
            <person name="Araujo P.M."/>
            <person name="Sabatino S."/>
            <person name="Gazda M.A."/>
            <person name="Afonso S."/>
            <person name="Lopes R.J."/>
            <person name="Corbo J.C."/>
            <person name="Carneiro M."/>
        </authorList>
    </citation>
    <scope>NUCLEOTIDE SEQUENCE [LARGE SCALE GENOMIC DNA]</scope>
    <source>
        <strain evidence="27">Red01</strain>
        <tissue evidence="27">Muscle</tissue>
    </source>
</reference>
<dbReference type="EC" id="7.2.1.3" evidence="18"/>
<keyword evidence="7 25" id="KW-0812">Transmembrane</keyword>
<evidence type="ECO:0000256" key="20">
    <source>
        <dbReference type="ARBA" id="ARBA00042550"/>
    </source>
</evidence>
<dbReference type="GO" id="GO:0005765">
    <property type="term" value="C:lysosomal membrane"/>
    <property type="evidence" value="ECO:0007669"/>
    <property type="project" value="UniProtKB-SubCell"/>
</dbReference>
<feature type="transmembrane region" description="Helical" evidence="25">
    <location>
        <begin position="221"/>
        <end position="242"/>
    </location>
</feature>
<sequence>MSHSGHRERSEERETGSFGHRSRFEKSVSLCVPEIPQILGNHRAVCLHPFPASMSREAADLRVSGQPRSPEGTEIPNSGGTCKSRANESDRVPAKGTMTADTKSSSLPFPGVLCPALCVLFHLRPLSQCHHRSTAMLDVPFLPFCAFLGMLGLLCVAMVGSWCQHWHGGFSLDGSSRTFNWHPVLMVTGLVVLYGAAVLVYRIPYTWSGPKLPWKVLHSSLALGAFILTVLGLSAVFCFHNSQGTPNMYSLHSWMGLGTVLLFSCQWAAGFGAFLLPWPPTWLRALYKPIHVFFGSTILLLSVASCVSGINEKLFFSLKNGTVQYKLLPAEAVFANTLGLLILIFGVLVVAALARPSWKRPDSDSPDSRQVQDTQGGFGKPQHRPRGGGRIEGSQLIPVSPTAPALCRALIPGISQHSQAASVCLHVPAPAWIPSHAKPQRLQVPSLNTTAGAAAALLEQRGTSLSLPLQRIQLRVEPLRDLKDME</sequence>
<evidence type="ECO:0000256" key="6">
    <source>
        <dbReference type="ARBA" id="ARBA00022617"/>
    </source>
</evidence>
<comment type="subunit">
    <text evidence="4">Homodimer.</text>
</comment>
<dbReference type="GO" id="GO:0031902">
    <property type="term" value="C:late endosome membrane"/>
    <property type="evidence" value="ECO:0007669"/>
    <property type="project" value="UniProtKB-SubCell"/>
</dbReference>
<evidence type="ECO:0000259" key="26">
    <source>
        <dbReference type="PROSITE" id="PS50939"/>
    </source>
</evidence>
<evidence type="ECO:0000256" key="5">
    <source>
        <dbReference type="ARBA" id="ARBA00022448"/>
    </source>
</evidence>
<keyword evidence="8" id="KW-0479">Metal-binding</keyword>
<dbReference type="GO" id="GO:0140571">
    <property type="term" value="F:transmembrane ascorbate ferrireductase activity"/>
    <property type="evidence" value="ECO:0007669"/>
    <property type="project" value="UniProtKB-EC"/>
</dbReference>
<evidence type="ECO:0000256" key="18">
    <source>
        <dbReference type="ARBA" id="ARBA00024225"/>
    </source>
</evidence>
<dbReference type="CDD" id="cd08762">
    <property type="entry name" value="Cyt_b561_CYBASC3"/>
    <property type="match status" value="1"/>
</dbReference>
<protein>
    <recommendedName>
        <fullName evidence="19">Lysosomal membrane ascorbate-dependent ferrireductase CYB561A3</fullName>
        <ecNumber evidence="18">7.2.1.3</ecNumber>
    </recommendedName>
    <alternativeName>
        <fullName evidence="21">Cytochrome b ascorbate-dependent protein 3</fullName>
    </alternativeName>
    <alternativeName>
        <fullName evidence="20">Lysosomal cytochrome b</fullName>
    </alternativeName>
</protein>
<dbReference type="Pfam" id="PF03188">
    <property type="entry name" value="Cytochrom_B561"/>
    <property type="match status" value="1"/>
</dbReference>
<keyword evidence="13" id="KW-0560">Oxidoreductase</keyword>
<comment type="catalytic activity">
    <reaction evidence="23">
        <text>Fe(3+)(out) + L-ascorbate(in) = monodehydro-L-ascorbate radical(in) + Fe(2+)(out) + H(+)</text>
        <dbReference type="Rhea" id="RHEA:30403"/>
        <dbReference type="ChEBI" id="CHEBI:15378"/>
        <dbReference type="ChEBI" id="CHEBI:29033"/>
        <dbReference type="ChEBI" id="CHEBI:29034"/>
        <dbReference type="ChEBI" id="CHEBI:38290"/>
        <dbReference type="ChEBI" id="CHEBI:59513"/>
        <dbReference type="EC" id="7.2.1.3"/>
    </reaction>
    <physiologicalReaction direction="left-to-right" evidence="23">
        <dbReference type="Rhea" id="RHEA:30404"/>
    </physiologicalReaction>
</comment>
<keyword evidence="10" id="KW-1278">Translocase</keyword>
<evidence type="ECO:0000313" key="27">
    <source>
        <dbReference type="EMBL" id="RLV97191.1"/>
    </source>
</evidence>
<dbReference type="PANTHER" id="PTHR10106">
    <property type="entry name" value="CYTOCHROME B561-RELATED"/>
    <property type="match status" value="1"/>
</dbReference>
<evidence type="ECO:0000256" key="10">
    <source>
        <dbReference type="ARBA" id="ARBA00022967"/>
    </source>
</evidence>
<evidence type="ECO:0000256" key="16">
    <source>
        <dbReference type="ARBA" id="ARBA00023180"/>
    </source>
</evidence>
<dbReference type="EMBL" id="QUSF01000061">
    <property type="protein sequence ID" value="RLV97191.1"/>
    <property type="molecule type" value="Genomic_DNA"/>
</dbReference>
<proteinExistence type="predicted"/>
<keyword evidence="15 25" id="KW-0472">Membrane</keyword>
<dbReference type="SMART" id="SM00665">
    <property type="entry name" value="B561"/>
    <property type="match status" value="1"/>
</dbReference>
<feature type="transmembrane region" description="Helical" evidence="25">
    <location>
        <begin position="254"/>
        <end position="278"/>
    </location>
</feature>
<feature type="domain" description="Cytochrome b561" evidence="26">
    <location>
        <begin position="147"/>
        <end position="354"/>
    </location>
</feature>
<dbReference type="PANTHER" id="PTHR10106:SF38">
    <property type="entry name" value="LYSOSOMAL MEMBRANE ASCORBATE-DEPENDENT FERRIREDUCTASE CYB561A3"/>
    <property type="match status" value="1"/>
</dbReference>
<comment type="function">
    <text evidence="22">Transmembrane reductase that uses ascorbate as an electron donor in the cytoplasm and transfers electrons across membranes to reduce iron cations Fe(3+) into Fe(2+) in the lumen of the late endosome and lysosome. Reduced iron can then be extruded from the late endosome and lysosome to the cytoplasm by divalent metal-specific transporters. It is therefore most probably involved in endosomal and lysosomal cellular iron homeostasis.</text>
</comment>
<comment type="caution">
    <text evidence="27">The sequence shown here is derived from an EMBL/GenBank/DDBJ whole genome shotgun (WGS) entry which is preliminary data.</text>
</comment>
<dbReference type="FunFam" id="1.20.120.1770:FF:000001">
    <property type="entry name" value="Cytochrome b reductase 1"/>
    <property type="match status" value="1"/>
</dbReference>
<evidence type="ECO:0000256" key="12">
    <source>
        <dbReference type="ARBA" id="ARBA00022989"/>
    </source>
</evidence>
<evidence type="ECO:0000256" key="14">
    <source>
        <dbReference type="ARBA" id="ARBA00023004"/>
    </source>
</evidence>
<feature type="compositionally biased region" description="Basic and acidic residues" evidence="24">
    <location>
        <begin position="1"/>
        <end position="15"/>
    </location>
</feature>
<gene>
    <name evidence="27" type="ORF">DV515_00012033</name>
</gene>
<dbReference type="GO" id="GO:0046872">
    <property type="term" value="F:metal ion binding"/>
    <property type="evidence" value="ECO:0007669"/>
    <property type="project" value="UniProtKB-KW"/>
</dbReference>
<evidence type="ECO:0000256" key="15">
    <source>
        <dbReference type="ARBA" id="ARBA00023136"/>
    </source>
</evidence>
<keyword evidence="12 25" id="KW-1133">Transmembrane helix</keyword>
<accession>A0A3L8S5W1</accession>
<keyword evidence="6" id="KW-0349">Heme</keyword>
<evidence type="ECO:0000256" key="13">
    <source>
        <dbReference type="ARBA" id="ARBA00023002"/>
    </source>
</evidence>
<evidence type="ECO:0000313" key="28">
    <source>
        <dbReference type="Proteomes" id="UP000276834"/>
    </source>
</evidence>
<evidence type="ECO:0000256" key="2">
    <source>
        <dbReference type="ARBA" id="ARBA00004107"/>
    </source>
</evidence>
<evidence type="ECO:0000256" key="22">
    <source>
        <dbReference type="ARBA" id="ARBA00046132"/>
    </source>
</evidence>